<gene>
    <name evidence="5" type="primary">prmC</name>
    <name evidence="8" type="ORF">AAW31_06100</name>
    <name evidence="9" type="ORF">BCL69_10534</name>
</gene>
<dbReference type="PANTHER" id="PTHR18895">
    <property type="entry name" value="HEMK METHYLTRANSFERASE"/>
    <property type="match status" value="1"/>
</dbReference>
<evidence type="ECO:0000313" key="10">
    <source>
        <dbReference type="Proteomes" id="UP000034156"/>
    </source>
</evidence>
<evidence type="ECO:0000256" key="2">
    <source>
        <dbReference type="ARBA" id="ARBA00022679"/>
    </source>
</evidence>
<evidence type="ECO:0000259" key="7">
    <source>
        <dbReference type="Pfam" id="PF17827"/>
    </source>
</evidence>
<dbReference type="Gene3D" id="1.10.8.10">
    <property type="entry name" value="DNA helicase RuvA subunit, C-terminal domain"/>
    <property type="match status" value="1"/>
</dbReference>
<name>A0A0F7KD57_9PROT</name>
<dbReference type="InterPro" id="IPR050320">
    <property type="entry name" value="N5-glutamine_MTase"/>
</dbReference>
<reference evidence="8 10" key="2">
    <citation type="journal article" date="2016" name="Genome Announc.">
        <title>Genome Sequence of Nitrosomonas communis Strain Nm2, a Mesophilic Ammonia-Oxidizing Bacterium Isolated from Mediterranean Soil.</title>
        <authorList>
            <person name="Kozlowski J.A."/>
            <person name="Kits K.D."/>
            <person name="Stein L.Y."/>
        </authorList>
    </citation>
    <scope>NUCLEOTIDE SEQUENCE [LARGE SCALE GENOMIC DNA]</scope>
    <source>
        <strain evidence="8 10">Nm2</strain>
    </source>
</reference>
<dbReference type="Proteomes" id="UP000324176">
    <property type="component" value="Unassembled WGS sequence"/>
</dbReference>
<reference evidence="10" key="1">
    <citation type="submission" date="2015-05" db="EMBL/GenBank/DDBJ databases">
        <title>Draft genome of Nitrosomonas communis strain Nm2.</title>
        <authorList>
            <person name="Kozlowski J.A."/>
            <person name="Kits K.D."/>
            <person name="Stein L.Y."/>
        </authorList>
    </citation>
    <scope>NUCLEOTIDE SEQUENCE [LARGE SCALE GENOMIC DNA]</scope>
    <source>
        <strain evidence="10">Nm2</strain>
    </source>
</reference>
<dbReference type="PATRIC" id="fig|44574.3.peg.1464"/>
<evidence type="ECO:0000259" key="6">
    <source>
        <dbReference type="Pfam" id="PF05175"/>
    </source>
</evidence>
<evidence type="ECO:0000256" key="4">
    <source>
        <dbReference type="ARBA" id="ARBA00048391"/>
    </source>
</evidence>
<dbReference type="PROSITE" id="PS00092">
    <property type="entry name" value="N6_MTASE"/>
    <property type="match status" value="1"/>
</dbReference>
<keyword evidence="3 5" id="KW-0949">S-adenosyl-L-methionine</keyword>
<dbReference type="Proteomes" id="UP000034156">
    <property type="component" value="Chromosome"/>
</dbReference>
<feature type="domain" description="Methyltransferase small" evidence="6">
    <location>
        <begin position="98"/>
        <end position="189"/>
    </location>
</feature>
<dbReference type="InterPro" id="IPR019874">
    <property type="entry name" value="RF_methyltr_PrmC"/>
</dbReference>
<feature type="binding site" evidence="5">
    <location>
        <position position="166"/>
    </location>
    <ligand>
        <name>S-adenosyl-L-methionine</name>
        <dbReference type="ChEBI" id="CHEBI:59789"/>
    </ligand>
</feature>
<dbReference type="CDD" id="cd02440">
    <property type="entry name" value="AdoMet_MTases"/>
    <property type="match status" value="1"/>
</dbReference>
<feature type="domain" description="Release factor glutamine methyltransferase N-terminal" evidence="7">
    <location>
        <begin position="6"/>
        <end position="70"/>
    </location>
</feature>
<comment type="function">
    <text evidence="5">Methylates the class 1 translation termination release factors RF1/PrfA and RF2/PrfB on the glutamine residue of the universally conserved GGQ motif.</text>
</comment>
<feature type="binding site" evidence="5">
    <location>
        <begin position="181"/>
        <end position="184"/>
    </location>
    <ligand>
        <name>substrate</name>
    </ligand>
</feature>
<sequence>MQVTIAQALQDAHCLVDHIEARLLLQYALNVDAAFLAAHSDDILNHEQLNTFQLLVMRRSAGEPVAYLVGEREFYDLTFKVTPAVLIPRPETELLVELALSRIPVNQTCKVLDLGTGSGAIALTISKHRPLAHVTAVDLSPDALSIARLNAERLGIHNVQIRAGNWLDGLDHDEFNLIISNPPYVAQGDPHLDQGDLRFEPHIALMALNDGLACIRHIIAHAPDFLAAGGGLLLEHGYDQATICRQLLAESNFINIFSCPDLAGILRVSGGQRDDRALATKAHC</sequence>
<feature type="binding site" evidence="5">
    <location>
        <position position="181"/>
    </location>
    <ligand>
        <name>S-adenosyl-L-methionine</name>
        <dbReference type="ChEBI" id="CHEBI:59789"/>
    </ligand>
</feature>
<protein>
    <recommendedName>
        <fullName evidence="5">Release factor glutamine methyltransferase</fullName>
        <shortName evidence="5">RF MTase</shortName>
        <ecNumber evidence="5">2.1.1.297</ecNumber>
    </recommendedName>
    <alternativeName>
        <fullName evidence="5">N5-glutamine methyltransferase PrmC</fullName>
    </alternativeName>
    <alternativeName>
        <fullName evidence="5">Protein-(glutamine-N5) MTase PrmC</fullName>
    </alternativeName>
    <alternativeName>
        <fullName evidence="5">Protein-glutamine N-methyltransferase PrmC</fullName>
    </alternativeName>
</protein>
<evidence type="ECO:0000256" key="1">
    <source>
        <dbReference type="ARBA" id="ARBA00022603"/>
    </source>
</evidence>
<dbReference type="PANTHER" id="PTHR18895:SF74">
    <property type="entry name" value="MTRF1L RELEASE FACTOR GLUTAMINE METHYLTRANSFERASE"/>
    <property type="match status" value="1"/>
</dbReference>
<proteinExistence type="inferred from homology"/>
<dbReference type="Pfam" id="PF05175">
    <property type="entry name" value="MTS"/>
    <property type="match status" value="1"/>
</dbReference>
<keyword evidence="1 5" id="KW-0489">Methyltransferase</keyword>
<accession>A0A0F7KD57</accession>
<organism evidence="8 10">
    <name type="scientific">Nitrosomonas communis</name>
    <dbReference type="NCBI Taxonomy" id="44574"/>
    <lineage>
        <taxon>Bacteria</taxon>
        <taxon>Pseudomonadati</taxon>
        <taxon>Pseudomonadota</taxon>
        <taxon>Betaproteobacteria</taxon>
        <taxon>Nitrosomonadales</taxon>
        <taxon>Nitrosomonadaceae</taxon>
        <taxon>Nitrosomonas</taxon>
    </lineage>
</organism>
<dbReference type="EMBL" id="CP011451">
    <property type="protein sequence ID" value="AKH37481.1"/>
    <property type="molecule type" value="Genomic_DNA"/>
</dbReference>
<dbReference type="InterPro" id="IPR002052">
    <property type="entry name" value="DNA_methylase_N6_adenine_CS"/>
</dbReference>
<reference evidence="9 11" key="3">
    <citation type="submission" date="2019-07" db="EMBL/GenBank/DDBJ databases">
        <title>Active sludge and wastewater microbial communities from Klosterneuburg, Austria.</title>
        <authorList>
            <person name="Wagner M."/>
        </authorList>
    </citation>
    <scope>NUCLEOTIDE SEQUENCE [LARGE SCALE GENOMIC DNA]</scope>
    <source>
        <strain evidence="9 11">Nm2</strain>
    </source>
</reference>
<dbReference type="InterPro" id="IPR004556">
    <property type="entry name" value="HemK-like"/>
</dbReference>
<dbReference type="FunFam" id="3.40.50.150:FF:000053">
    <property type="entry name" value="Release factor glutamine methyltransferase"/>
    <property type="match status" value="1"/>
</dbReference>
<keyword evidence="10" id="KW-1185">Reference proteome</keyword>
<dbReference type="InterPro" id="IPR029063">
    <property type="entry name" value="SAM-dependent_MTases_sf"/>
</dbReference>
<evidence type="ECO:0000313" key="8">
    <source>
        <dbReference type="EMBL" id="AKH37481.1"/>
    </source>
</evidence>
<evidence type="ECO:0000256" key="3">
    <source>
        <dbReference type="ARBA" id="ARBA00022691"/>
    </source>
</evidence>
<feature type="binding site" evidence="5">
    <location>
        <begin position="115"/>
        <end position="119"/>
    </location>
    <ligand>
        <name>S-adenosyl-L-methionine</name>
        <dbReference type="ChEBI" id="CHEBI:59789"/>
    </ligand>
</feature>
<dbReference type="InterPro" id="IPR007848">
    <property type="entry name" value="Small_mtfrase_dom"/>
</dbReference>
<evidence type="ECO:0000313" key="9">
    <source>
        <dbReference type="EMBL" id="TYP81121.1"/>
    </source>
</evidence>
<evidence type="ECO:0000256" key="5">
    <source>
        <dbReference type="HAMAP-Rule" id="MF_02126"/>
    </source>
</evidence>
<dbReference type="KEGG" id="nco:AAW31_06100"/>
<dbReference type="GO" id="GO:0102559">
    <property type="term" value="F:peptide chain release factor N(5)-glutamine methyltransferase activity"/>
    <property type="evidence" value="ECO:0007669"/>
    <property type="project" value="UniProtKB-EC"/>
</dbReference>
<evidence type="ECO:0000313" key="11">
    <source>
        <dbReference type="Proteomes" id="UP000324176"/>
    </source>
</evidence>
<dbReference type="InterPro" id="IPR040758">
    <property type="entry name" value="PrmC_N"/>
</dbReference>
<dbReference type="RefSeq" id="WP_046849562.1">
    <property type="nucleotide sequence ID" value="NZ_CP011451.1"/>
</dbReference>
<comment type="catalytic activity">
    <reaction evidence="4 5">
        <text>L-glutaminyl-[peptide chain release factor] + S-adenosyl-L-methionine = N(5)-methyl-L-glutaminyl-[peptide chain release factor] + S-adenosyl-L-homocysteine + H(+)</text>
        <dbReference type="Rhea" id="RHEA:42896"/>
        <dbReference type="Rhea" id="RHEA-COMP:10271"/>
        <dbReference type="Rhea" id="RHEA-COMP:10272"/>
        <dbReference type="ChEBI" id="CHEBI:15378"/>
        <dbReference type="ChEBI" id="CHEBI:30011"/>
        <dbReference type="ChEBI" id="CHEBI:57856"/>
        <dbReference type="ChEBI" id="CHEBI:59789"/>
        <dbReference type="ChEBI" id="CHEBI:61891"/>
        <dbReference type="EC" id="2.1.1.297"/>
    </reaction>
</comment>
<dbReference type="GO" id="GO:0003676">
    <property type="term" value="F:nucleic acid binding"/>
    <property type="evidence" value="ECO:0007669"/>
    <property type="project" value="InterPro"/>
</dbReference>
<dbReference type="Pfam" id="PF17827">
    <property type="entry name" value="PrmC_N"/>
    <property type="match status" value="1"/>
</dbReference>
<dbReference type="NCBIfam" id="TIGR03534">
    <property type="entry name" value="RF_mod_PrmC"/>
    <property type="match status" value="1"/>
</dbReference>
<dbReference type="NCBIfam" id="TIGR00536">
    <property type="entry name" value="hemK_fam"/>
    <property type="match status" value="1"/>
</dbReference>
<feature type="binding site" evidence="5">
    <location>
        <position position="138"/>
    </location>
    <ligand>
        <name>S-adenosyl-L-methionine</name>
        <dbReference type="ChEBI" id="CHEBI:59789"/>
    </ligand>
</feature>
<dbReference type="SUPFAM" id="SSF53335">
    <property type="entry name" value="S-adenosyl-L-methionine-dependent methyltransferases"/>
    <property type="match status" value="1"/>
</dbReference>
<dbReference type="AlphaFoldDB" id="A0A0F7KD57"/>
<dbReference type="EMBL" id="VNHT01000053">
    <property type="protein sequence ID" value="TYP81121.1"/>
    <property type="molecule type" value="Genomic_DNA"/>
</dbReference>
<dbReference type="GO" id="GO:0032259">
    <property type="term" value="P:methylation"/>
    <property type="evidence" value="ECO:0007669"/>
    <property type="project" value="UniProtKB-KW"/>
</dbReference>
<dbReference type="OrthoDB" id="9800643at2"/>
<dbReference type="Gene3D" id="3.40.50.150">
    <property type="entry name" value="Vaccinia Virus protein VP39"/>
    <property type="match status" value="1"/>
</dbReference>
<dbReference type="EC" id="2.1.1.297" evidence="5"/>
<comment type="similarity">
    <text evidence="5">Belongs to the protein N5-glutamine methyltransferase family. PrmC subfamily.</text>
</comment>
<keyword evidence="2 5" id="KW-0808">Transferase</keyword>
<dbReference type="HAMAP" id="MF_02126">
    <property type="entry name" value="RF_methyltr_PrmC"/>
    <property type="match status" value="1"/>
</dbReference>